<proteinExistence type="predicted"/>
<keyword evidence="2" id="KW-1185">Reference proteome</keyword>
<accession>A0AC60P6I5</accession>
<protein>
    <submittedName>
        <fullName evidence="1">Uncharacterized protein</fullName>
    </submittedName>
</protein>
<evidence type="ECO:0000313" key="1">
    <source>
        <dbReference type="EMBL" id="KAG0415001.1"/>
    </source>
</evidence>
<name>A0AC60P6I5_IXOPE</name>
<comment type="caution">
    <text evidence="1">The sequence shown here is derived from an EMBL/GenBank/DDBJ whole genome shotgun (WGS) entry which is preliminary data.</text>
</comment>
<dbReference type="Proteomes" id="UP000805193">
    <property type="component" value="Unassembled WGS sequence"/>
</dbReference>
<gene>
    <name evidence="1" type="ORF">HPB47_007834</name>
</gene>
<reference evidence="1 2" key="1">
    <citation type="journal article" date="2020" name="Cell">
        <title>Large-Scale Comparative Analyses of Tick Genomes Elucidate Their Genetic Diversity and Vector Capacities.</title>
        <authorList>
            <consortium name="Tick Genome and Microbiome Consortium (TIGMIC)"/>
            <person name="Jia N."/>
            <person name="Wang J."/>
            <person name="Shi W."/>
            <person name="Du L."/>
            <person name="Sun Y."/>
            <person name="Zhan W."/>
            <person name="Jiang J.F."/>
            <person name="Wang Q."/>
            <person name="Zhang B."/>
            <person name="Ji P."/>
            <person name="Bell-Sakyi L."/>
            <person name="Cui X.M."/>
            <person name="Yuan T.T."/>
            <person name="Jiang B.G."/>
            <person name="Yang W.F."/>
            <person name="Lam T.T."/>
            <person name="Chang Q.C."/>
            <person name="Ding S.J."/>
            <person name="Wang X.J."/>
            <person name="Zhu J.G."/>
            <person name="Ruan X.D."/>
            <person name="Zhao L."/>
            <person name="Wei J.T."/>
            <person name="Ye R.Z."/>
            <person name="Que T.C."/>
            <person name="Du C.H."/>
            <person name="Zhou Y.H."/>
            <person name="Cheng J.X."/>
            <person name="Dai P.F."/>
            <person name="Guo W.B."/>
            <person name="Han X.H."/>
            <person name="Huang E.J."/>
            <person name="Li L.F."/>
            <person name="Wei W."/>
            <person name="Gao Y.C."/>
            <person name="Liu J.Z."/>
            <person name="Shao H.Z."/>
            <person name="Wang X."/>
            <person name="Wang C.C."/>
            <person name="Yang T.C."/>
            <person name="Huo Q.B."/>
            <person name="Li W."/>
            <person name="Chen H.Y."/>
            <person name="Chen S.E."/>
            <person name="Zhou L.G."/>
            <person name="Ni X.B."/>
            <person name="Tian J.H."/>
            <person name="Sheng Y."/>
            <person name="Liu T."/>
            <person name="Pan Y.S."/>
            <person name="Xia L.Y."/>
            <person name="Li J."/>
            <person name="Zhao F."/>
            <person name="Cao W.C."/>
        </authorList>
    </citation>
    <scope>NUCLEOTIDE SEQUENCE [LARGE SCALE GENOMIC DNA]</scope>
    <source>
        <strain evidence="1">Iper-2018</strain>
    </source>
</reference>
<organism evidence="1 2">
    <name type="scientific">Ixodes persulcatus</name>
    <name type="common">Taiga tick</name>
    <dbReference type="NCBI Taxonomy" id="34615"/>
    <lineage>
        <taxon>Eukaryota</taxon>
        <taxon>Metazoa</taxon>
        <taxon>Ecdysozoa</taxon>
        <taxon>Arthropoda</taxon>
        <taxon>Chelicerata</taxon>
        <taxon>Arachnida</taxon>
        <taxon>Acari</taxon>
        <taxon>Parasitiformes</taxon>
        <taxon>Ixodida</taxon>
        <taxon>Ixodoidea</taxon>
        <taxon>Ixodidae</taxon>
        <taxon>Ixodinae</taxon>
        <taxon>Ixodes</taxon>
    </lineage>
</organism>
<evidence type="ECO:0000313" key="2">
    <source>
        <dbReference type="Proteomes" id="UP000805193"/>
    </source>
</evidence>
<dbReference type="EMBL" id="JABSTQ010011122">
    <property type="protein sequence ID" value="KAG0415001.1"/>
    <property type="molecule type" value="Genomic_DNA"/>
</dbReference>
<sequence length="287" mass="31317">MEKSFRVKTSPEGHLRNPDKIDPWHHVITTVLETSFTHKLTVRLELVGTMGFPLSLSRPSFKQAVGVVVIKGVGLPDTRNHEAEFPEGAGSRRRKPWPYGARFFFVGFRLPVILSNAAARETDRPSEGAETADGALRRRVDGPVAIRLTKRPPEQRPPRKTENGRRGKAQAAFQCPAFPESWGHIEVASTPGSVIVAGLPVPLPIPRRSGSSTVDQDGGSHPPAAWTRLQASNTWHPVADPSCGPVPTSSSHPVMDSVTVPAPHGASPRRDAQPPSFPWFCEHFVVE</sequence>